<dbReference type="EMBL" id="JAIWYP010000009">
    <property type="protein sequence ID" value="KAH3769387.1"/>
    <property type="molecule type" value="Genomic_DNA"/>
</dbReference>
<dbReference type="AlphaFoldDB" id="A0A9D4IEG2"/>
<keyword evidence="2" id="KW-1185">Reference proteome</keyword>
<reference evidence="1" key="1">
    <citation type="journal article" date="2019" name="bioRxiv">
        <title>The Genome of the Zebra Mussel, Dreissena polymorpha: A Resource for Invasive Species Research.</title>
        <authorList>
            <person name="McCartney M.A."/>
            <person name="Auch B."/>
            <person name="Kono T."/>
            <person name="Mallez S."/>
            <person name="Zhang Y."/>
            <person name="Obille A."/>
            <person name="Becker A."/>
            <person name="Abrahante J.E."/>
            <person name="Garbe J."/>
            <person name="Badalamenti J.P."/>
            <person name="Herman A."/>
            <person name="Mangelson H."/>
            <person name="Liachko I."/>
            <person name="Sullivan S."/>
            <person name="Sone E.D."/>
            <person name="Koren S."/>
            <person name="Silverstein K.A.T."/>
            <person name="Beckman K.B."/>
            <person name="Gohl D.M."/>
        </authorList>
    </citation>
    <scope>NUCLEOTIDE SEQUENCE</scope>
    <source>
        <strain evidence="1">Duluth1</strain>
        <tissue evidence="1">Whole animal</tissue>
    </source>
</reference>
<proteinExistence type="predicted"/>
<gene>
    <name evidence="1" type="ORF">DPMN_170654</name>
</gene>
<evidence type="ECO:0000313" key="2">
    <source>
        <dbReference type="Proteomes" id="UP000828390"/>
    </source>
</evidence>
<accession>A0A9D4IEG2</accession>
<comment type="caution">
    <text evidence="1">The sequence shown here is derived from an EMBL/GenBank/DDBJ whole genome shotgun (WGS) entry which is preliminary data.</text>
</comment>
<protein>
    <submittedName>
        <fullName evidence="1">Uncharacterized protein</fullName>
    </submittedName>
</protein>
<evidence type="ECO:0000313" key="1">
    <source>
        <dbReference type="EMBL" id="KAH3769387.1"/>
    </source>
</evidence>
<organism evidence="1 2">
    <name type="scientific">Dreissena polymorpha</name>
    <name type="common">Zebra mussel</name>
    <name type="synonym">Mytilus polymorpha</name>
    <dbReference type="NCBI Taxonomy" id="45954"/>
    <lineage>
        <taxon>Eukaryota</taxon>
        <taxon>Metazoa</taxon>
        <taxon>Spiralia</taxon>
        <taxon>Lophotrochozoa</taxon>
        <taxon>Mollusca</taxon>
        <taxon>Bivalvia</taxon>
        <taxon>Autobranchia</taxon>
        <taxon>Heteroconchia</taxon>
        <taxon>Euheterodonta</taxon>
        <taxon>Imparidentia</taxon>
        <taxon>Neoheterodontei</taxon>
        <taxon>Myida</taxon>
        <taxon>Dreissenoidea</taxon>
        <taxon>Dreissenidae</taxon>
        <taxon>Dreissena</taxon>
    </lineage>
</organism>
<name>A0A9D4IEG2_DREPO</name>
<reference evidence="1" key="2">
    <citation type="submission" date="2020-11" db="EMBL/GenBank/DDBJ databases">
        <authorList>
            <person name="McCartney M.A."/>
            <person name="Auch B."/>
            <person name="Kono T."/>
            <person name="Mallez S."/>
            <person name="Becker A."/>
            <person name="Gohl D.M."/>
            <person name="Silverstein K.A.T."/>
            <person name="Koren S."/>
            <person name="Bechman K.B."/>
            <person name="Herman A."/>
            <person name="Abrahante J.E."/>
            <person name="Garbe J."/>
        </authorList>
    </citation>
    <scope>NUCLEOTIDE SEQUENCE</scope>
    <source>
        <strain evidence="1">Duluth1</strain>
        <tissue evidence="1">Whole animal</tissue>
    </source>
</reference>
<dbReference type="Proteomes" id="UP000828390">
    <property type="component" value="Unassembled WGS sequence"/>
</dbReference>
<sequence length="83" mass="9051">MLFAHTQSQYGKTGLKSSVECRSKKQGSNQVWSVVAKTGLKSSVECRSKGLKSSVECRSKKQGSNQVWSVVAKNRAQIKCGES</sequence>